<dbReference type="AlphaFoldDB" id="A0A0W1JGG3"/>
<evidence type="ECO:0000313" key="1">
    <source>
        <dbReference type="EMBL" id="KTE90777.1"/>
    </source>
</evidence>
<dbReference type="RefSeq" id="WP_058491491.1">
    <property type="nucleotide sequence ID" value="NZ_LOCK01000033.1"/>
</dbReference>
<accession>A0A0W1JGG3</accession>
<gene>
    <name evidence="1" type="ORF">AT727_23585</name>
</gene>
<dbReference type="Gene3D" id="1.10.10.10">
    <property type="entry name" value="Winged helix-like DNA-binding domain superfamily/Winged helix DNA-binding domain"/>
    <property type="match status" value="1"/>
</dbReference>
<protein>
    <recommendedName>
        <fullName evidence="3">Helix-turn-helix type 11 domain-containing protein</fullName>
    </recommendedName>
</protein>
<dbReference type="OrthoDB" id="2059289at2"/>
<comment type="caution">
    <text evidence="1">The sequence shown here is derived from an EMBL/GenBank/DDBJ whole genome shotgun (WGS) entry which is preliminary data.</text>
</comment>
<name>A0A0W1JGG3_DESHA</name>
<dbReference type="Proteomes" id="UP000054623">
    <property type="component" value="Unassembled WGS sequence"/>
</dbReference>
<reference evidence="1 2" key="1">
    <citation type="submission" date="2015-12" db="EMBL/GenBank/DDBJ databases">
        <title>Draft Genome Sequence of Desulfitobacterium hafniense Strain DH, a Sulfate-reducing Bacterium Isolated from Paddy Soils.</title>
        <authorList>
            <person name="Bao P."/>
            <person name="Zhang X."/>
            <person name="Li G."/>
        </authorList>
    </citation>
    <scope>NUCLEOTIDE SEQUENCE [LARGE SCALE GENOMIC DNA]</scope>
    <source>
        <strain evidence="1 2">DH</strain>
    </source>
</reference>
<evidence type="ECO:0000313" key="2">
    <source>
        <dbReference type="Proteomes" id="UP000054623"/>
    </source>
</evidence>
<evidence type="ECO:0008006" key="3">
    <source>
        <dbReference type="Google" id="ProtNLM"/>
    </source>
</evidence>
<organism evidence="1 2">
    <name type="scientific">Desulfitobacterium hafniense</name>
    <name type="common">Desulfitobacterium frappieri</name>
    <dbReference type="NCBI Taxonomy" id="49338"/>
    <lineage>
        <taxon>Bacteria</taxon>
        <taxon>Bacillati</taxon>
        <taxon>Bacillota</taxon>
        <taxon>Clostridia</taxon>
        <taxon>Eubacteriales</taxon>
        <taxon>Desulfitobacteriaceae</taxon>
        <taxon>Desulfitobacterium</taxon>
    </lineage>
</organism>
<dbReference type="InterPro" id="IPR036388">
    <property type="entry name" value="WH-like_DNA-bd_sf"/>
</dbReference>
<sequence length="112" mass="12903">MEHDFLIYMKEYHIGIEKAVPSAYLQSRFCISSRTVRKLVNQLRNDGNPICSGDNGYYYAADRKELLASIGQMTSRIREIAKAKRGLVKALEHFPDANGQLRLDLDKEVRER</sequence>
<dbReference type="EMBL" id="LOCK01000033">
    <property type="protein sequence ID" value="KTE90777.1"/>
    <property type="molecule type" value="Genomic_DNA"/>
</dbReference>
<proteinExistence type="predicted"/>